<proteinExistence type="predicted"/>
<evidence type="ECO:0000313" key="2">
    <source>
        <dbReference type="Proteomes" id="UP000799539"/>
    </source>
</evidence>
<dbReference type="AlphaFoldDB" id="A0A6A6EWV6"/>
<protein>
    <submittedName>
        <fullName evidence="1">Uncharacterized protein</fullName>
    </submittedName>
</protein>
<name>A0A6A6EWV6_9PEZI</name>
<gene>
    <name evidence="1" type="ORF">CERZMDRAFT_103038</name>
</gene>
<keyword evidence="2" id="KW-1185">Reference proteome</keyword>
<accession>A0A6A6EWV6</accession>
<dbReference type="Proteomes" id="UP000799539">
    <property type="component" value="Unassembled WGS sequence"/>
</dbReference>
<dbReference type="OrthoDB" id="3640889at2759"/>
<organism evidence="1 2">
    <name type="scientific">Cercospora zeae-maydis SCOH1-5</name>
    <dbReference type="NCBI Taxonomy" id="717836"/>
    <lineage>
        <taxon>Eukaryota</taxon>
        <taxon>Fungi</taxon>
        <taxon>Dikarya</taxon>
        <taxon>Ascomycota</taxon>
        <taxon>Pezizomycotina</taxon>
        <taxon>Dothideomycetes</taxon>
        <taxon>Dothideomycetidae</taxon>
        <taxon>Mycosphaerellales</taxon>
        <taxon>Mycosphaerellaceae</taxon>
        <taxon>Cercospora</taxon>
    </lineage>
</organism>
<dbReference type="EMBL" id="ML992712">
    <property type="protein sequence ID" value="KAF2206738.1"/>
    <property type="molecule type" value="Genomic_DNA"/>
</dbReference>
<reference evidence="1" key="1">
    <citation type="journal article" date="2020" name="Stud. Mycol.">
        <title>101 Dothideomycetes genomes: a test case for predicting lifestyles and emergence of pathogens.</title>
        <authorList>
            <person name="Haridas S."/>
            <person name="Albert R."/>
            <person name="Binder M."/>
            <person name="Bloem J."/>
            <person name="Labutti K."/>
            <person name="Salamov A."/>
            <person name="Andreopoulos B."/>
            <person name="Baker S."/>
            <person name="Barry K."/>
            <person name="Bills G."/>
            <person name="Bluhm B."/>
            <person name="Cannon C."/>
            <person name="Castanera R."/>
            <person name="Culley D."/>
            <person name="Daum C."/>
            <person name="Ezra D."/>
            <person name="Gonzalez J."/>
            <person name="Henrissat B."/>
            <person name="Kuo A."/>
            <person name="Liang C."/>
            <person name="Lipzen A."/>
            <person name="Lutzoni F."/>
            <person name="Magnuson J."/>
            <person name="Mondo S."/>
            <person name="Nolan M."/>
            <person name="Ohm R."/>
            <person name="Pangilinan J."/>
            <person name="Park H.-J."/>
            <person name="Ramirez L."/>
            <person name="Alfaro M."/>
            <person name="Sun H."/>
            <person name="Tritt A."/>
            <person name="Yoshinaga Y."/>
            <person name="Zwiers L.-H."/>
            <person name="Turgeon B."/>
            <person name="Goodwin S."/>
            <person name="Spatafora J."/>
            <person name="Crous P."/>
            <person name="Grigoriev I."/>
        </authorList>
    </citation>
    <scope>NUCLEOTIDE SEQUENCE</scope>
    <source>
        <strain evidence="1">SCOH1-5</strain>
    </source>
</reference>
<sequence length="107" mass="11539">MALASAAPVIIEPQDQTSALNAISSRSHTAGSNLEAARRTIYDRSIEVDRREDDALAGVTVSARDGTTEFDADAFYKGRRDDDALADAVVKVRDGTTEFDADALYKD</sequence>
<evidence type="ECO:0000313" key="1">
    <source>
        <dbReference type="EMBL" id="KAF2206738.1"/>
    </source>
</evidence>